<keyword evidence="2" id="KW-1185">Reference proteome</keyword>
<organism evidence="1 2">
    <name type="scientific">Tegillarca granosa</name>
    <name type="common">Malaysian cockle</name>
    <name type="synonym">Anadara granosa</name>
    <dbReference type="NCBI Taxonomy" id="220873"/>
    <lineage>
        <taxon>Eukaryota</taxon>
        <taxon>Metazoa</taxon>
        <taxon>Spiralia</taxon>
        <taxon>Lophotrochozoa</taxon>
        <taxon>Mollusca</taxon>
        <taxon>Bivalvia</taxon>
        <taxon>Autobranchia</taxon>
        <taxon>Pteriomorphia</taxon>
        <taxon>Arcoida</taxon>
        <taxon>Arcoidea</taxon>
        <taxon>Arcidae</taxon>
        <taxon>Tegillarca</taxon>
    </lineage>
</organism>
<dbReference type="EMBL" id="JARBDR010000246">
    <property type="protein sequence ID" value="KAJ8317548.1"/>
    <property type="molecule type" value="Genomic_DNA"/>
</dbReference>
<evidence type="ECO:0000313" key="1">
    <source>
        <dbReference type="EMBL" id="KAJ8317548.1"/>
    </source>
</evidence>
<protein>
    <submittedName>
        <fullName evidence="1">Uncharacterized protein</fullName>
    </submittedName>
</protein>
<sequence>MFEPYKKHAADRNVSITYYGEYRIRFISRHSLLIYENAACRTLLLTFKITVLHPGHMVLQAGNQAIR</sequence>
<dbReference type="Proteomes" id="UP001217089">
    <property type="component" value="Unassembled WGS sequence"/>
</dbReference>
<name>A0ABQ9FPB4_TEGGR</name>
<gene>
    <name evidence="1" type="ORF">KUTeg_005452</name>
</gene>
<reference evidence="1 2" key="1">
    <citation type="submission" date="2022-12" db="EMBL/GenBank/DDBJ databases">
        <title>Chromosome-level genome of Tegillarca granosa.</title>
        <authorList>
            <person name="Kim J."/>
        </authorList>
    </citation>
    <scope>NUCLEOTIDE SEQUENCE [LARGE SCALE GENOMIC DNA]</scope>
    <source>
        <strain evidence="1">Teg-2019</strain>
        <tissue evidence="1">Adductor muscle</tissue>
    </source>
</reference>
<proteinExistence type="predicted"/>
<comment type="caution">
    <text evidence="1">The sequence shown here is derived from an EMBL/GenBank/DDBJ whole genome shotgun (WGS) entry which is preliminary data.</text>
</comment>
<evidence type="ECO:0000313" key="2">
    <source>
        <dbReference type="Proteomes" id="UP001217089"/>
    </source>
</evidence>
<accession>A0ABQ9FPB4</accession>